<dbReference type="PANTHER" id="PTHR31827:SF1">
    <property type="entry name" value="EMB|CAB89363.1"/>
    <property type="match status" value="1"/>
</dbReference>
<dbReference type="AlphaFoldDB" id="A0A6G0X5Y1"/>
<evidence type="ECO:0000313" key="2">
    <source>
        <dbReference type="EMBL" id="KAF0735400.1"/>
    </source>
</evidence>
<reference evidence="2 3" key="1">
    <citation type="submission" date="2019-07" db="EMBL/GenBank/DDBJ databases">
        <title>Genomics analysis of Aphanomyces spp. identifies a new class of oomycete effector associated with host adaptation.</title>
        <authorList>
            <person name="Gaulin E."/>
        </authorList>
    </citation>
    <scope>NUCLEOTIDE SEQUENCE [LARGE SCALE GENOMIC DNA]</scope>
    <source>
        <strain evidence="2 3">ATCC 201684</strain>
    </source>
</reference>
<dbReference type="InterPro" id="IPR056866">
    <property type="entry name" value="Znf_WRKY19"/>
</dbReference>
<proteinExistence type="predicted"/>
<gene>
    <name evidence="2" type="ORF">Ae201684_008090</name>
</gene>
<sequence>MSICQFNLCNNPVLEAGSTKCEFHRHRAQCSVPDCFNQVYARQLCARHGGKRKCEANDCEATAQANGFCVTHGGTTNKRFCIVQGCAKQAQLRQRCVRHGGGRYCKVTGCSHFVRLAGLCSRHSPADAAPTTPVDPTRCKYAYKPCPNERTTKKNGELHSLCEFHRAKTNAVQQKYNAEKHRKTTVALPSLPPPPPVAPAEVSSPPLLVRDIIQPFEMVKLRAITLDNDAPIVLPSISFLANGSAIKDFKKSSFQFTVVGRPVVSTSRSTTTQ</sequence>
<organism evidence="2 3">
    <name type="scientific">Aphanomyces euteiches</name>
    <dbReference type="NCBI Taxonomy" id="100861"/>
    <lineage>
        <taxon>Eukaryota</taxon>
        <taxon>Sar</taxon>
        <taxon>Stramenopiles</taxon>
        <taxon>Oomycota</taxon>
        <taxon>Saprolegniomycetes</taxon>
        <taxon>Saprolegniales</taxon>
        <taxon>Verrucalvaceae</taxon>
        <taxon>Aphanomyces</taxon>
    </lineage>
</organism>
<dbReference type="Pfam" id="PF24906">
    <property type="entry name" value="Zf_WRKY19"/>
    <property type="match status" value="1"/>
</dbReference>
<dbReference type="VEuPathDB" id="FungiDB:AeMF1_013195"/>
<dbReference type="EMBL" id="VJMJ01000098">
    <property type="protein sequence ID" value="KAF0735400.1"/>
    <property type="molecule type" value="Genomic_DNA"/>
</dbReference>
<dbReference type="PANTHER" id="PTHR31827">
    <property type="entry name" value="EMB|CAB89363.1"/>
    <property type="match status" value="1"/>
</dbReference>
<feature type="domain" description="WRKY19-like zinc finger" evidence="1">
    <location>
        <begin position="50"/>
        <end position="74"/>
    </location>
</feature>
<dbReference type="Proteomes" id="UP000481153">
    <property type="component" value="Unassembled WGS sequence"/>
</dbReference>
<accession>A0A6G0X5Y1</accession>
<evidence type="ECO:0000259" key="1">
    <source>
        <dbReference type="Pfam" id="PF24906"/>
    </source>
</evidence>
<protein>
    <recommendedName>
        <fullName evidence="1">WRKY19-like zinc finger domain-containing protein</fullName>
    </recommendedName>
</protein>
<evidence type="ECO:0000313" key="3">
    <source>
        <dbReference type="Proteomes" id="UP000481153"/>
    </source>
</evidence>
<comment type="caution">
    <text evidence="2">The sequence shown here is derived from an EMBL/GenBank/DDBJ whole genome shotgun (WGS) entry which is preliminary data.</text>
</comment>
<keyword evidence="3" id="KW-1185">Reference proteome</keyword>
<name>A0A6G0X5Y1_9STRA</name>